<dbReference type="InterPro" id="IPR006153">
    <property type="entry name" value="Cation/H_exchanger_TM"/>
</dbReference>
<feature type="transmembrane region" description="Helical" evidence="12">
    <location>
        <begin position="59"/>
        <end position="78"/>
    </location>
</feature>
<keyword evidence="7 12" id="KW-0812">Transmembrane</keyword>
<feature type="transmembrane region" description="Helical" evidence="12">
    <location>
        <begin position="274"/>
        <end position="293"/>
    </location>
</feature>
<evidence type="ECO:0000256" key="8">
    <source>
        <dbReference type="ARBA" id="ARBA00022958"/>
    </source>
</evidence>
<dbReference type="Gene3D" id="1.20.1530.20">
    <property type="match status" value="1"/>
</dbReference>
<dbReference type="SUPFAM" id="SSF116726">
    <property type="entry name" value="TrkA C-terminal domain-like"/>
    <property type="match status" value="1"/>
</dbReference>
<evidence type="ECO:0000313" key="15">
    <source>
        <dbReference type="Proteomes" id="UP000199415"/>
    </source>
</evidence>
<dbReference type="EMBL" id="FNCE01000010">
    <property type="protein sequence ID" value="SDG37575.1"/>
    <property type="molecule type" value="Genomic_DNA"/>
</dbReference>
<evidence type="ECO:0000256" key="10">
    <source>
        <dbReference type="ARBA" id="ARBA00023065"/>
    </source>
</evidence>
<evidence type="ECO:0000256" key="5">
    <source>
        <dbReference type="ARBA" id="ARBA00022519"/>
    </source>
</evidence>
<evidence type="ECO:0000256" key="12">
    <source>
        <dbReference type="SAM" id="Phobius"/>
    </source>
</evidence>
<dbReference type="InterPro" id="IPR005170">
    <property type="entry name" value="Transptr-assoc_dom"/>
</dbReference>
<feature type="transmembrane region" description="Helical" evidence="12">
    <location>
        <begin position="226"/>
        <end position="253"/>
    </location>
</feature>
<dbReference type="NCBIfam" id="NF003714">
    <property type="entry name" value="PRK05326.1-1"/>
    <property type="match status" value="1"/>
</dbReference>
<dbReference type="SUPFAM" id="SSF56176">
    <property type="entry name" value="FAD-binding/transporter-associated domain-like"/>
    <property type="match status" value="1"/>
</dbReference>
<evidence type="ECO:0000256" key="3">
    <source>
        <dbReference type="ARBA" id="ARBA00022449"/>
    </source>
</evidence>
<keyword evidence="6" id="KW-0633">Potassium transport</keyword>
<reference evidence="14 15" key="1">
    <citation type="submission" date="2016-10" db="EMBL/GenBank/DDBJ databases">
        <authorList>
            <person name="de Groot N.N."/>
        </authorList>
    </citation>
    <scope>NUCLEOTIDE SEQUENCE [LARGE SCALE GENOMIC DNA]</scope>
    <source>
        <strain evidence="14 15">DSM 25584</strain>
    </source>
</reference>
<comment type="subcellular location">
    <subcellularLocation>
        <location evidence="1">Cell membrane</location>
        <topology evidence="1">Multi-pass membrane protein</topology>
    </subcellularLocation>
</comment>
<dbReference type="AlphaFoldDB" id="A0A1G7TQK7"/>
<proteinExistence type="predicted"/>
<dbReference type="Proteomes" id="UP000199415">
    <property type="component" value="Unassembled WGS sequence"/>
</dbReference>
<feature type="transmembrane region" description="Helical" evidence="12">
    <location>
        <begin position="363"/>
        <end position="383"/>
    </location>
</feature>
<feature type="transmembrane region" description="Helical" evidence="12">
    <location>
        <begin position="119"/>
        <end position="139"/>
    </location>
</feature>
<keyword evidence="9 12" id="KW-1133">Transmembrane helix</keyword>
<keyword evidence="10" id="KW-0406">Ion transport</keyword>
<evidence type="ECO:0000256" key="1">
    <source>
        <dbReference type="ARBA" id="ARBA00004651"/>
    </source>
</evidence>
<dbReference type="InterPro" id="IPR036721">
    <property type="entry name" value="RCK_C_sf"/>
</dbReference>
<keyword evidence="3" id="KW-0050">Antiport</keyword>
<name>A0A1G7TQK7_9PROT</name>
<dbReference type="PROSITE" id="PS51202">
    <property type="entry name" value="RCK_C"/>
    <property type="match status" value="1"/>
</dbReference>
<dbReference type="PANTHER" id="PTHR32507">
    <property type="entry name" value="NA(+)/H(+) ANTIPORTER 1"/>
    <property type="match status" value="1"/>
</dbReference>
<keyword evidence="11 12" id="KW-0472">Membrane</keyword>
<keyword evidence="5" id="KW-0997">Cell inner membrane</keyword>
<dbReference type="Gene3D" id="3.30.70.1450">
    <property type="entry name" value="Regulator of K+ conductance, C-terminal domain"/>
    <property type="match status" value="1"/>
</dbReference>
<dbReference type="InterPro" id="IPR006037">
    <property type="entry name" value="RCK_C"/>
</dbReference>
<dbReference type="GO" id="GO:0050660">
    <property type="term" value="F:flavin adenine dinucleotide binding"/>
    <property type="evidence" value="ECO:0007669"/>
    <property type="project" value="InterPro"/>
</dbReference>
<dbReference type="NCBIfam" id="NF003716">
    <property type="entry name" value="PRK05326.1-3"/>
    <property type="match status" value="1"/>
</dbReference>
<keyword evidence="4" id="KW-1003">Cell membrane</keyword>
<organism evidence="14 15">
    <name type="scientific">Limimonas halophila</name>
    <dbReference type="NCBI Taxonomy" id="1082479"/>
    <lineage>
        <taxon>Bacteria</taxon>
        <taxon>Pseudomonadati</taxon>
        <taxon>Pseudomonadota</taxon>
        <taxon>Alphaproteobacteria</taxon>
        <taxon>Rhodospirillales</taxon>
        <taxon>Rhodovibrionaceae</taxon>
        <taxon>Limimonas</taxon>
    </lineage>
</organism>
<gene>
    <name evidence="14" type="ORF">SAMN05216241_11035</name>
</gene>
<evidence type="ECO:0000256" key="6">
    <source>
        <dbReference type="ARBA" id="ARBA00022538"/>
    </source>
</evidence>
<dbReference type="GO" id="GO:0008324">
    <property type="term" value="F:monoatomic cation transmembrane transporter activity"/>
    <property type="evidence" value="ECO:0007669"/>
    <property type="project" value="InterPro"/>
</dbReference>
<evidence type="ECO:0000256" key="2">
    <source>
        <dbReference type="ARBA" id="ARBA00022448"/>
    </source>
</evidence>
<dbReference type="InterPro" id="IPR038770">
    <property type="entry name" value="Na+/solute_symporter_sf"/>
</dbReference>
<dbReference type="SMART" id="SM01091">
    <property type="entry name" value="CorC_HlyC"/>
    <property type="match status" value="1"/>
</dbReference>
<keyword evidence="2" id="KW-0813">Transport</keyword>
<dbReference type="Pfam" id="PF02080">
    <property type="entry name" value="TrkA_C"/>
    <property type="match status" value="1"/>
</dbReference>
<accession>A0A1G7TQK7</accession>
<dbReference type="RefSeq" id="WP_090021287.1">
    <property type="nucleotide sequence ID" value="NZ_FNCE01000010.1"/>
</dbReference>
<feature type="transmembrane region" description="Helical" evidence="12">
    <location>
        <begin position="90"/>
        <end position="113"/>
    </location>
</feature>
<dbReference type="GO" id="GO:1902600">
    <property type="term" value="P:proton transmembrane transport"/>
    <property type="evidence" value="ECO:0007669"/>
    <property type="project" value="InterPro"/>
</dbReference>
<protein>
    <submittedName>
        <fullName evidence="14">Potassium/proton antiporter, CPA1 family</fullName>
    </submittedName>
</protein>
<evidence type="ECO:0000259" key="13">
    <source>
        <dbReference type="PROSITE" id="PS51202"/>
    </source>
</evidence>
<feature type="transmembrane region" description="Helical" evidence="12">
    <location>
        <begin position="187"/>
        <end position="214"/>
    </location>
</feature>
<evidence type="ECO:0000256" key="9">
    <source>
        <dbReference type="ARBA" id="ARBA00022989"/>
    </source>
</evidence>
<evidence type="ECO:0000256" key="7">
    <source>
        <dbReference type="ARBA" id="ARBA00022692"/>
    </source>
</evidence>
<evidence type="ECO:0000256" key="11">
    <source>
        <dbReference type="ARBA" id="ARBA00023136"/>
    </source>
</evidence>
<feature type="transmembrane region" description="Helical" evidence="12">
    <location>
        <begin position="299"/>
        <end position="323"/>
    </location>
</feature>
<feature type="transmembrane region" description="Helical" evidence="12">
    <location>
        <begin position="6"/>
        <end position="25"/>
    </location>
</feature>
<dbReference type="InterPro" id="IPR036318">
    <property type="entry name" value="FAD-bd_PCMH-like_sf"/>
</dbReference>
<evidence type="ECO:0000256" key="4">
    <source>
        <dbReference type="ARBA" id="ARBA00022475"/>
    </source>
</evidence>
<sequence length="602" mass="62718">MALGTDLILVAAGLVFVSILAGLLANRIGAPLLLVFMALGMLAGSDAGLGITLTNLEAASTLGAAALAIILFDGGVHTRTEMLRLAAGPALALATVGVVVTAALTGAGAVALLDVGWREGLLVGAIVASTDAAAVFFLLHRGGLNLAKRVSAALEAESGLNDPMAVFLTVTLVDIIRVGGGIGSPGALVVTLVVQLLGGLVIGLAGGFALVSLINAVRLASGLYPVFALSGALVVFAAAQGMGASGFLAVYLTGVVLGNRPHRATQLIDRFQDGIAWLSQIAMFLMLGLLVDIPTLLDILPAALGVAAVLILVARPVGVSLCLRPFGFAWRETAFISWVGLRGAVPIFLGTVPVLAGLENAPVYFNIAFVCVVASLLVQGWTLTNAARWLNLVLPPLPSETQRVDVNLPGDATRDLAAFVVPEDSDAVGHPPAAVRLDEGVTVVSVVREGRVMAPGEVGHLVPGDTVMVVGPGAALERLDAVFGRKPPSDPLGRDQAALGEFVLNGATPLGRVAELYEVPVPVAEHDLSLDRFLRRHLRGRPATGDRLRLGAVELIVRETDDRTVTRVGLELEPRPVLPIGMDALRIWRRHWTRRVFGRRRA</sequence>
<dbReference type="GO" id="GO:0006813">
    <property type="term" value="P:potassium ion transport"/>
    <property type="evidence" value="ECO:0007669"/>
    <property type="project" value="UniProtKB-KW"/>
</dbReference>
<dbReference type="Pfam" id="PF03471">
    <property type="entry name" value="CorC_HlyC"/>
    <property type="match status" value="1"/>
</dbReference>
<dbReference type="GO" id="GO:0005886">
    <property type="term" value="C:plasma membrane"/>
    <property type="evidence" value="ECO:0007669"/>
    <property type="project" value="UniProtKB-SubCell"/>
</dbReference>
<feature type="transmembrane region" description="Helical" evidence="12">
    <location>
        <begin position="335"/>
        <end position="357"/>
    </location>
</feature>
<keyword evidence="15" id="KW-1185">Reference proteome</keyword>
<dbReference type="Pfam" id="PF00999">
    <property type="entry name" value="Na_H_Exchanger"/>
    <property type="match status" value="1"/>
</dbReference>
<dbReference type="PANTHER" id="PTHR32507:SF7">
    <property type="entry name" value="K(+)_H(+) ANTIPORTER NHAP2"/>
    <property type="match status" value="1"/>
</dbReference>
<dbReference type="NCBIfam" id="NF003715">
    <property type="entry name" value="PRK05326.1-2"/>
    <property type="match status" value="1"/>
</dbReference>
<evidence type="ECO:0000313" key="14">
    <source>
        <dbReference type="EMBL" id="SDG37575.1"/>
    </source>
</evidence>
<dbReference type="OrthoDB" id="9810759at2"/>
<keyword evidence="8" id="KW-0630">Potassium</keyword>
<feature type="domain" description="RCK C-terminal" evidence="13">
    <location>
        <begin position="404"/>
        <end position="485"/>
    </location>
</feature>
<dbReference type="STRING" id="1082479.SAMN05216241_11035"/>
<dbReference type="GO" id="GO:0015297">
    <property type="term" value="F:antiporter activity"/>
    <property type="evidence" value="ECO:0007669"/>
    <property type="project" value="UniProtKB-KW"/>
</dbReference>